<name>A0A7W9F925_9CAUL</name>
<dbReference type="SUPFAM" id="SSF52540">
    <property type="entry name" value="P-loop containing nucleoside triphosphate hydrolases"/>
    <property type="match status" value="1"/>
</dbReference>
<sequence length="269" mass="28491">MDKAVKDRLVAQATLALTVRRAVSFDVAPLHGLIVLAGVPGTGKTTLARGLATKVAAMLSPSKVNFIQVDPHGLASASLGKSQQQVTTLFNQTIPEAGMGGFAVVLLDEVETLAADRKKMSLEANPVDVHRATDAVLASLDLLTRQHKNILLIATTNYPQAVDSAFLSRADLIEYIPPPNNEARAEIIRDTLEGLGRQWPSIRNLANDMSLFVAASSGMDGRRLRKAVVSALAGSIATARDPNLVTSQQVLAALKASTQANKEVGREAA</sequence>
<dbReference type="SMART" id="SM00382">
    <property type="entry name" value="AAA"/>
    <property type="match status" value="1"/>
</dbReference>
<keyword evidence="1 3" id="KW-0547">Nucleotide-binding</keyword>
<evidence type="ECO:0000256" key="3">
    <source>
        <dbReference type="RuleBase" id="RU003651"/>
    </source>
</evidence>
<dbReference type="Gene3D" id="3.40.50.300">
    <property type="entry name" value="P-loop containing nucleotide triphosphate hydrolases"/>
    <property type="match status" value="1"/>
</dbReference>
<protein>
    <submittedName>
        <fullName evidence="5">SpoVK/Ycf46/Vps4 family AAA+-type ATPase</fullName>
    </submittedName>
</protein>
<evidence type="ECO:0000256" key="2">
    <source>
        <dbReference type="ARBA" id="ARBA00022840"/>
    </source>
</evidence>
<comment type="similarity">
    <text evidence="3">Belongs to the AAA ATPase family.</text>
</comment>
<dbReference type="EMBL" id="JACHOQ010000006">
    <property type="protein sequence ID" value="MBB5740712.1"/>
    <property type="molecule type" value="Genomic_DNA"/>
</dbReference>
<dbReference type="PANTHER" id="PTHR45991:SF1">
    <property type="entry name" value="PACHYTENE CHECKPOINT PROTEIN 2 HOMOLOG"/>
    <property type="match status" value="1"/>
</dbReference>
<dbReference type="InterPro" id="IPR003959">
    <property type="entry name" value="ATPase_AAA_core"/>
</dbReference>
<evidence type="ECO:0000259" key="4">
    <source>
        <dbReference type="SMART" id="SM00382"/>
    </source>
</evidence>
<evidence type="ECO:0000313" key="6">
    <source>
        <dbReference type="Proteomes" id="UP000527324"/>
    </source>
</evidence>
<keyword evidence="6" id="KW-1185">Reference proteome</keyword>
<evidence type="ECO:0000256" key="1">
    <source>
        <dbReference type="ARBA" id="ARBA00022741"/>
    </source>
</evidence>
<accession>A0A7W9F925</accession>
<reference evidence="5 6" key="1">
    <citation type="submission" date="2020-08" db="EMBL/GenBank/DDBJ databases">
        <title>Genomic Encyclopedia of Type Strains, Phase IV (KMG-IV): sequencing the most valuable type-strain genomes for metagenomic binning, comparative biology and taxonomic classification.</title>
        <authorList>
            <person name="Goeker M."/>
        </authorList>
    </citation>
    <scope>NUCLEOTIDE SEQUENCE [LARGE SCALE GENOMIC DNA]</scope>
    <source>
        <strain evidence="5 6">DSM 4731</strain>
    </source>
</reference>
<evidence type="ECO:0000313" key="5">
    <source>
        <dbReference type="EMBL" id="MBB5740712.1"/>
    </source>
</evidence>
<dbReference type="PROSITE" id="PS00674">
    <property type="entry name" value="AAA"/>
    <property type="match status" value="1"/>
</dbReference>
<dbReference type="AlphaFoldDB" id="A0A7W9F925"/>
<dbReference type="Pfam" id="PF00004">
    <property type="entry name" value="AAA"/>
    <property type="match status" value="1"/>
</dbReference>
<gene>
    <name evidence="5" type="ORF">GGQ93_002441</name>
</gene>
<dbReference type="InterPro" id="IPR003960">
    <property type="entry name" value="ATPase_AAA_CS"/>
</dbReference>
<feature type="domain" description="AAA+ ATPase" evidence="4">
    <location>
        <begin position="30"/>
        <end position="180"/>
    </location>
</feature>
<dbReference type="InterPro" id="IPR003593">
    <property type="entry name" value="AAA+_ATPase"/>
</dbReference>
<dbReference type="GO" id="GO:0016887">
    <property type="term" value="F:ATP hydrolysis activity"/>
    <property type="evidence" value="ECO:0007669"/>
    <property type="project" value="InterPro"/>
</dbReference>
<dbReference type="GO" id="GO:0005524">
    <property type="term" value="F:ATP binding"/>
    <property type="evidence" value="ECO:0007669"/>
    <property type="project" value="UniProtKB-KW"/>
</dbReference>
<dbReference type="InterPro" id="IPR027417">
    <property type="entry name" value="P-loop_NTPase"/>
</dbReference>
<keyword evidence="2 3" id="KW-0067">ATP-binding</keyword>
<comment type="caution">
    <text evidence="5">The sequence shown here is derived from an EMBL/GenBank/DDBJ whole genome shotgun (WGS) entry which is preliminary data.</text>
</comment>
<proteinExistence type="inferred from homology"/>
<dbReference type="PANTHER" id="PTHR45991">
    <property type="entry name" value="PACHYTENE CHECKPOINT PROTEIN 2"/>
    <property type="match status" value="1"/>
</dbReference>
<dbReference type="RefSeq" id="WP_221233698.1">
    <property type="nucleotide sequence ID" value="NZ_CAJFZW010000013.1"/>
</dbReference>
<organism evidence="5 6">
    <name type="scientific">Brevundimonas aurantiaca</name>
    <dbReference type="NCBI Taxonomy" id="74316"/>
    <lineage>
        <taxon>Bacteria</taxon>
        <taxon>Pseudomonadati</taxon>
        <taxon>Pseudomonadota</taxon>
        <taxon>Alphaproteobacteria</taxon>
        <taxon>Caulobacterales</taxon>
        <taxon>Caulobacteraceae</taxon>
        <taxon>Brevundimonas</taxon>
    </lineage>
</organism>
<dbReference type="InterPro" id="IPR044539">
    <property type="entry name" value="Pch2-like"/>
</dbReference>
<dbReference type="GO" id="GO:0005694">
    <property type="term" value="C:chromosome"/>
    <property type="evidence" value="ECO:0007669"/>
    <property type="project" value="TreeGrafter"/>
</dbReference>
<dbReference type="Proteomes" id="UP000527324">
    <property type="component" value="Unassembled WGS sequence"/>
</dbReference>